<dbReference type="SUPFAM" id="SSF69322">
    <property type="entry name" value="Tricorn protease domain 2"/>
    <property type="match status" value="1"/>
</dbReference>
<dbReference type="VEuPathDB" id="TrichDB:TRFO_41408"/>
<dbReference type="RefSeq" id="XP_068370116.1">
    <property type="nucleotide sequence ID" value="XM_068513752.1"/>
</dbReference>
<feature type="compositionally biased region" description="Basic and acidic residues" evidence="1">
    <location>
        <begin position="1736"/>
        <end position="1748"/>
    </location>
</feature>
<evidence type="ECO:0000256" key="1">
    <source>
        <dbReference type="SAM" id="MobiDB-lite"/>
    </source>
</evidence>
<dbReference type="EMBL" id="MLAK01000052">
    <property type="protein sequence ID" value="OHT16980.1"/>
    <property type="molecule type" value="Genomic_DNA"/>
</dbReference>
<sequence length="2506" mass="288786">MTLHLTFSNFFNAMIDFLTRNDINIEFDKKESVRQVKTAINQLNTEKTLENVNHLYLNLLTIFEGFLVDETDERVLKYVSLITSDKIYEYIPLICSSILSLVQTLRILPKIGQITNRVPPTIIFKLFIAAQDYSKQYKQIISLTIPYFSQLFVNQSFVSKFIEKNGLIEILKKIVINPDVTDETQDFIYHIIRFFPSVDPQIEFNFFSEFSSLVRNDLVPVENKLFAAKFLSMVFVQFSKQRNGVSTQLVNSGALQALQFLLKNIEILETAKILSMLINSNDDNPKVEPNLIICHWICQICSFYSYIPDIAFPLLTPYIMNKNPLIEELDQSFPIILWFTDFIRPLNDLVEIIRAFDNYYPESLKKFLPSLFRENHSLNDKYSDVFRIVMNQIDNQLLTYKDLSLFGFVESFILNPTPDILMNLYKIECFEETIKNVFVESSSDLQISVLNSLLYSNLPIDTCSSLLVEKPTISNIKTIISDTKDRNSQVILLSLNNAAHLKSNEIYSNFIDSGGLQWINSIDFTFFVPILGSVVSKKKYKKVDDFIISLPKTHKLFSMPYTEIEKVVYGMNSMLFRPIRVPSLFHLIPIPNYIDPYNAYVLGTSEYASNGYDCPLINQIGNRYIKPQFINMLLSRPYEIGRFCDLQYDHFPLFQFFRGSDTLHLQENYFAISFWVKFHKTNDTQFFTADHLKMFVSSGNSLIAVIDDKKYSFDVSLGKWNHVYIYLENAIGNHKYKISLKINEEKDIKTHKTIPTFFTFASFEYSDTGLLFIGSAIRMFTNMVTTENMELYSNGPGWLEPVHLNCSMFTPYNFQQSRKTGTIPQNCYSVPYFGFPFHHISQKRLSDLFTFLDNSQTNEQFDSIFHTLLCINKITVRNISDFWMRMLRSIKKTSFITKSFIHDAVESISGMKNDEWTLSSILFDNELWKFVDNELLVEILFDEFQNTTFSSIPEFELFLTTIILQNPKSQKIVDIFLKNHELLPKLINWIISFLGTAHFMDSTSIYWELINARCEMDIQHTIIDSLITFLNRNTIKQVTKWLPFKNLCGLIVVSPKQLASHFYELLTAIEKISPGFIDVNDALIAALAPLSAFPIVWQCTNELHKSFNQKDKFLPIILTLIWATSLSTINALSIGKDFTSKVNSYYENGLSLCLSSIPALFQSKKCMIILTYLFPLICNYPILLQLFTSNGTSDNFHIDASGLSEASEPIIGYSESNDIHSTKIPDLPPTPAAPNFLLDLVSSVLSSFGFEAPKSCAVKGNKAVNWLKASQLSHLIVTILFQANQSAFQQLFPSLFLSVPFFHRNRGKFFIPVLTSSILHELDSNFRYMKIFMNYLNFCITEKCFITSGASLLTDMFDVMKISNSRQKYSEDFVNMFFGLISYCDRNTYFDIIEVLIVNIIDFSSIIIDTNTKMPFFYSLYLMSKERPNNFRNFILKISIYFTSSADQNIIGLIETMTMGPHSSAFSLIDDAFKQRLNKFSSIHKNVANEIMKSRFVSEISNISKAVNIEKYTSNKHWYQLAISYKQNLKILDSTFMLIEETMQWERFMASIHDTAISESTFNPKCYHLSPRCLRCMVPQVLTPSPYAPSFIEKKKDKILLDLPSPLFEPIGSHNSSTKKIKQFKSDEHVEMNEFENLVSYDEPDQERNFPSSAREMPRIWYDPVIFENAEADGYNLSYSQHFQPSSALNDISHNIFTSEEESNSLIIPTELAKTYYETKFHQNLRKNDEKIEGDFKSNEKEENEKNAPKNVKFGNSPQYELDNDDIQSFPSSNSNQNYHTNKNVQLEEKQKTSQKTFNTDIIWQYRHHIKNLFNDSKPSKSEFMSLFFSLYGKKELQYYSSCKLERHSTRIPSIVFIYPKNILILTYSTIKDEDISLLKISDSKSLHIFLESIYLGHWGETRLFASHIVINIPLSSLIYITQQANLPHNYLSINFSNNLSGSSIYSSHSQLANSEYSFEFWSFMSGNFILTITNEHYSQFKKEMEKINGKIEKELPKRLLLPNNSPEAFILEKNNKYGRSFADLKRYPFFPGFIKNKNIAFPNEIDTEVLLSSVLPFSYSDSCDSTNSNTSLDSEIKVEVDFESIPANYYFNSEFLMKYTCSKLSNENFFGSFQSQNIYNSYNTNNLKNQHRNRNKNKFSKLNSSEISPTSSMIFNQNVLVPPQLNSNPNTTYANHPATISSTNCSTANISSNVSGNIPGATSPTVSGTFSSNSLSSLNSNLNNNSTMVLRRRSCMAYKANISKKISDSADVAKSIQKVTNFRKKIKDEAFVNEWISRHFQQPYQEKLQFVPTPSPIQVTDFNLFQFCQLLSLTATRHKAPHFLSDGVSLMPIHTKSIRDSGIVYIDQRNMMLTIMNSLKIVRKTDHYFTFASSIDVSENGLFMSIDFEFGLTRVWRIKYYNNMPYDIDQLSDFSWNACPTSLLSGTHFICASKLETEVILWEINTGTIHRILKFGCVVTAIAMDDEFGAVWIATSSGYGYFYSIMDKNWQKLIFLVAIIKKSLL</sequence>
<evidence type="ECO:0000313" key="2">
    <source>
        <dbReference type="EMBL" id="OHT16980.1"/>
    </source>
</evidence>
<comment type="caution">
    <text evidence="2">The sequence shown here is derived from an EMBL/GenBank/DDBJ whole genome shotgun (WGS) entry which is preliminary data.</text>
</comment>
<reference evidence="2" key="1">
    <citation type="submission" date="2016-10" db="EMBL/GenBank/DDBJ databases">
        <authorList>
            <person name="Benchimol M."/>
            <person name="Almeida L.G."/>
            <person name="Vasconcelos A.T."/>
            <person name="Perreira-Neves A."/>
            <person name="Rosa I.A."/>
            <person name="Tasca T."/>
            <person name="Bogo M.R."/>
            <person name="de Souza W."/>
        </authorList>
    </citation>
    <scope>NUCLEOTIDE SEQUENCE [LARGE SCALE GENOMIC DNA]</scope>
    <source>
        <strain evidence="2">K</strain>
    </source>
</reference>
<feature type="region of interest" description="Disordered" evidence="1">
    <location>
        <begin position="1736"/>
        <end position="1758"/>
    </location>
</feature>
<dbReference type="GeneID" id="94848456"/>
<organism evidence="2 3">
    <name type="scientific">Tritrichomonas foetus</name>
    <dbReference type="NCBI Taxonomy" id="1144522"/>
    <lineage>
        <taxon>Eukaryota</taxon>
        <taxon>Metamonada</taxon>
        <taxon>Parabasalia</taxon>
        <taxon>Tritrichomonadida</taxon>
        <taxon>Tritrichomonadidae</taxon>
        <taxon>Tritrichomonas</taxon>
    </lineage>
</organism>
<dbReference type="Proteomes" id="UP000179807">
    <property type="component" value="Unassembled WGS sequence"/>
</dbReference>
<keyword evidence="3" id="KW-1185">Reference proteome</keyword>
<name>A0A1J4L4S0_9EUKA</name>
<evidence type="ECO:0000313" key="3">
    <source>
        <dbReference type="Proteomes" id="UP000179807"/>
    </source>
</evidence>
<accession>A0A1J4L4S0</accession>
<evidence type="ECO:0008006" key="4">
    <source>
        <dbReference type="Google" id="ProtNLM"/>
    </source>
</evidence>
<proteinExistence type="predicted"/>
<protein>
    <recommendedName>
        <fullName evidence="4">Beige/BEACH domain containing protein</fullName>
    </recommendedName>
</protein>
<gene>
    <name evidence="2" type="ORF">TRFO_41408</name>
</gene>